<evidence type="ECO:0008006" key="3">
    <source>
        <dbReference type="Google" id="ProtNLM"/>
    </source>
</evidence>
<reference evidence="1 2" key="1">
    <citation type="submission" date="2017-02" db="EMBL/GenBank/DDBJ databases">
        <authorList>
            <person name="Peterson S.W."/>
        </authorList>
    </citation>
    <scope>NUCLEOTIDE SEQUENCE [LARGE SCALE GENOMIC DNA]</scope>
    <source>
        <strain evidence="1 2">DSM 22899</strain>
    </source>
</reference>
<accession>A0A1T5DMA5</accession>
<dbReference type="PROSITE" id="PS51257">
    <property type="entry name" value="PROKAR_LIPOPROTEIN"/>
    <property type="match status" value="1"/>
</dbReference>
<dbReference type="EMBL" id="FUYS01000007">
    <property type="protein sequence ID" value="SKB72819.1"/>
    <property type="molecule type" value="Genomic_DNA"/>
</dbReference>
<organism evidence="1 2">
    <name type="scientific">Parapedobacter luteus</name>
    <dbReference type="NCBI Taxonomy" id="623280"/>
    <lineage>
        <taxon>Bacteria</taxon>
        <taxon>Pseudomonadati</taxon>
        <taxon>Bacteroidota</taxon>
        <taxon>Sphingobacteriia</taxon>
        <taxon>Sphingobacteriales</taxon>
        <taxon>Sphingobacteriaceae</taxon>
        <taxon>Parapedobacter</taxon>
    </lineage>
</organism>
<dbReference type="Proteomes" id="UP000190541">
    <property type="component" value="Unassembled WGS sequence"/>
</dbReference>
<dbReference type="RefSeq" id="WP_139378696.1">
    <property type="nucleotide sequence ID" value="NZ_FUYS01000007.1"/>
</dbReference>
<dbReference type="AlphaFoldDB" id="A0A1T5DMA5"/>
<name>A0A1T5DMA5_9SPHI</name>
<dbReference type="OrthoDB" id="10020989at2"/>
<gene>
    <name evidence="1" type="ORF">SAMN05660226_02839</name>
</gene>
<sequence length="283" mass="31159">MENRILIYSIAAMLACLACSKEGDQTDDGNIISLNELSSNFLLVDDRGLLNKVQTHLDQDKLSAKVSQIEEVKFYESADARFYLVSYKLDDGDTKEIAIRDNLVTNQSTGISCRGQCTSDRCRIEGEIDLDLSDGDDSWSQCSCTACEMHVTTAAITESENETLSKGFRNIEDLAKKSFLNTFGTPSDKIAVTKVDYFKDEKVDIQTFTYEGSNGIESTFMVVRALVDGISANGVEMAAMDTTIIDCTGSCDCRERYYPGTGAVECTCSDCKMIVETEDTEEG</sequence>
<proteinExistence type="predicted"/>
<keyword evidence="2" id="KW-1185">Reference proteome</keyword>
<evidence type="ECO:0000313" key="1">
    <source>
        <dbReference type="EMBL" id="SKB72819.1"/>
    </source>
</evidence>
<evidence type="ECO:0000313" key="2">
    <source>
        <dbReference type="Proteomes" id="UP000190541"/>
    </source>
</evidence>
<protein>
    <recommendedName>
        <fullName evidence="3">Lipoprotein</fullName>
    </recommendedName>
</protein>